<dbReference type="SMART" id="SM00355">
    <property type="entry name" value="ZnF_C2H2"/>
    <property type="match status" value="1"/>
</dbReference>
<comment type="caution">
    <text evidence="3">The sequence shown here is derived from an EMBL/GenBank/DDBJ whole genome shotgun (WGS) entry which is preliminary data.</text>
</comment>
<dbReference type="AlphaFoldDB" id="A0AAV9N2X7"/>
<dbReference type="PROSITE" id="PS00028">
    <property type="entry name" value="ZINC_FINGER_C2H2_1"/>
    <property type="match status" value="1"/>
</dbReference>
<dbReference type="Gene3D" id="3.90.1150.10">
    <property type="entry name" value="Aspartate Aminotransferase, domain 1"/>
    <property type="match status" value="1"/>
</dbReference>
<dbReference type="InterPro" id="IPR015422">
    <property type="entry name" value="PyrdxlP-dep_Trfase_small"/>
</dbReference>
<dbReference type="InterPro" id="IPR015421">
    <property type="entry name" value="PyrdxlP-dep_Trfase_major"/>
</dbReference>
<organism evidence="3 4">
    <name type="scientific">Exophiala bonariae</name>
    <dbReference type="NCBI Taxonomy" id="1690606"/>
    <lineage>
        <taxon>Eukaryota</taxon>
        <taxon>Fungi</taxon>
        <taxon>Dikarya</taxon>
        <taxon>Ascomycota</taxon>
        <taxon>Pezizomycotina</taxon>
        <taxon>Eurotiomycetes</taxon>
        <taxon>Chaetothyriomycetidae</taxon>
        <taxon>Chaetothyriales</taxon>
        <taxon>Herpotrichiellaceae</taxon>
        <taxon>Exophiala</taxon>
    </lineage>
</organism>
<dbReference type="Proteomes" id="UP001358417">
    <property type="component" value="Unassembled WGS sequence"/>
</dbReference>
<protein>
    <recommendedName>
        <fullName evidence="2">C2H2-type domain-containing protein</fullName>
    </recommendedName>
</protein>
<dbReference type="Gene3D" id="3.40.640.10">
    <property type="entry name" value="Type I PLP-dependent aspartate aminotransferase-like (Major domain)"/>
    <property type="match status" value="1"/>
</dbReference>
<proteinExistence type="predicted"/>
<evidence type="ECO:0000313" key="3">
    <source>
        <dbReference type="EMBL" id="KAK5048177.1"/>
    </source>
</evidence>
<reference evidence="3 4" key="1">
    <citation type="submission" date="2023-08" db="EMBL/GenBank/DDBJ databases">
        <title>Black Yeasts Isolated from many extreme environments.</title>
        <authorList>
            <person name="Coleine C."/>
            <person name="Stajich J.E."/>
            <person name="Selbmann L."/>
        </authorList>
    </citation>
    <scope>NUCLEOTIDE SEQUENCE [LARGE SCALE GENOMIC DNA]</scope>
    <source>
        <strain evidence="3 4">CCFEE 5792</strain>
    </source>
</reference>
<feature type="region of interest" description="Disordered" evidence="1">
    <location>
        <begin position="627"/>
        <end position="654"/>
    </location>
</feature>
<dbReference type="EMBL" id="JAVRRD010000022">
    <property type="protein sequence ID" value="KAK5048177.1"/>
    <property type="molecule type" value="Genomic_DNA"/>
</dbReference>
<keyword evidence="4" id="KW-1185">Reference proteome</keyword>
<dbReference type="SUPFAM" id="SSF53383">
    <property type="entry name" value="PLP-dependent transferases"/>
    <property type="match status" value="1"/>
</dbReference>
<name>A0AAV9N2X7_9EURO</name>
<evidence type="ECO:0000256" key="1">
    <source>
        <dbReference type="SAM" id="MobiDB-lite"/>
    </source>
</evidence>
<evidence type="ECO:0000259" key="2">
    <source>
        <dbReference type="PROSITE" id="PS00028"/>
    </source>
</evidence>
<feature type="compositionally biased region" description="Polar residues" evidence="1">
    <location>
        <begin position="638"/>
        <end position="649"/>
    </location>
</feature>
<feature type="compositionally biased region" description="Basic residues" evidence="1">
    <location>
        <begin position="683"/>
        <end position="701"/>
    </location>
</feature>
<dbReference type="Pfam" id="PF00266">
    <property type="entry name" value="Aminotran_5"/>
    <property type="match status" value="1"/>
</dbReference>
<sequence length="701" mass="78200">MEGEYPQLALTTYLDHAGTTLYPQSAIRSFAKDMTENLYGNPHSASPSSSLSTAVIEEVRNEVLERFNASAEQYDLVFVANATAAIKMVAQAFQDQIGGFWYGYHKDAHTSLVGVRELAQNGHRCFRSDEEVDSWIEGRSLPPGHLGLFGFPAQSNMTGYRPPLTWGSRVRRACGPNSARFYTLLDAASYLTTGNLNLSDPSTAPDFVALSFYKIFGFPDLGALIVRREAAPVLLSRKYFGGGTVEMVLAVDDPWHQSHRKRPHEALEDGTLPFHNILALKHSLRAHKILYPSPVQVSNHAAILSRYAYTTLESFRHENGTKVITIYKDPNGQYGDSLNQGPIISMNLHDLHGNVVGKTRVEALACACGFQLRTGSLCNPGGIATRLGLRPWEMKRNHSHGMRCGDELDFLGGKPTGVLRISLGAMTTKSDIDQFLEFVDFFFVCHGNDQIVNMHTSDSNIDHAGSVIQPIKGCEPLAVADEEFESYMPWHEDWLIVNPISRKEIFGHETELRRLVIDIQPVEGKMIVVRPHEQHPVEDLQRSLVVDLWNDNLNSSQTQVTVCGVPSDNDANELSSFFTSVLGIPATLARRNNREVLALIEKKYICVVWGCGRVCRTAADLDHHYQSHAHDFSRRKTQGTSSGHTSISSPKLEAQSKLKSKISWITEDLNQTLKQTKLSFQKKTSRWKPGRKKKSRSSNNI</sequence>
<dbReference type="GO" id="GO:0008265">
    <property type="term" value="F:molybdenum cofactor sulfurtransferase activity"/>
    <property type="evidence" value="ECO:0007669"/>
    <property type="project" value="TreeGrafter"/>
</dbReference>
<gene>
    <name evidence="3" type="ORF">LTR84_005847</name>
</gene>
<dbReference type="PANTHER" id="PTHR14237">
    <property type="entry name" value="MOLYBDOPTERIN COFACTOR SULFURASE MOSC"/>
    <property type="match status" value="1"/>
</dbReference>
<feature type="domain" description="C2H2-type" evidence="2">
    <location>
        <begin position="606"/>
        <end position="630"/>
    </location>
</feature>
<dbReference type="PANTHER" id="PTHR14237:SF80">
    <property type="entry name" value="MOLYBDENUM COFACTOR SULFURASE"/>
    <property type="match status" value="1"/>
</dbReference>
<dbReference type="GeneID" id="89974021"/>
<dbReference type="InterPro" id="IPR013087">
    <property type="entry name" value="Znf_C2H2_type"/>
</dbReference>
<dbReference type="InterPro" id="IPR015424">
    <property type="entry name" value="PyrdxlP-dep_Trfase"/>
</dbReference>
<accession>A0AAV9N2X7</accession>
<evidence type="ECO:0000313" key="4">
    <source>
        <dbReference type="Proteomes" id="UP001358417"/>
    </source>
</evidence>
<feature type="region of interest" description="Disordered" evidence="1">
    <location>
        <begin position="680"/>
        <end position="701"/>
    </location>
</feature>
<dbReference type="GO" id="GO:0043545">
    <property type="term" value="P:molybdopterin cofactor metabolic process"/>
    <property type="evidence" value="ECO:0007669"/>
    <property type="project" value="TreeGrafter"/>
</dbReference>
<dbReference type="RefSeq" id="XP_064703635.1">
    <property type="nucleotide sequence ID" value="XM_064849411.1"/>
</dbReference>
<dbReference type="InterPro" id="IPR000192">
    <property type="entry name" value="Aminotrans_V_dom"/>
</dbReference>